<keyword evidence="5" id="KW-1185">Reference proteome</keyword>
<keyword evidence="2" id="KW-0808">Transferase</keyword>
<comment type="caution">
    <text evidence="4">The sequence shown here is derived from an EMBL/GenBank/DDBJ whole genome shotgun (WGS) entry which is preliminary data.</text>
</comment>
<name>A0ABX2GU92_9FIRM</name>
<dbReference type="Proteomes" id="UP000822152">
    <property type="component" value="Unassembled WGS sequence"/>
</dbReference>
<evidence type="ECO:0000313" key="5">
    <source>
        <dbReference type="Proteomes" id="UP000822152"/>
    </source>
</evidence>
<keyword evidence="1" id="KW-0328">Glycosyltransferase</keyword>
<protein>
    <submittedName>
        <fullName evidence="4">Glycosyltransferase</fullName>
    </submittedName>
</protein>
<dbReference type="SUPFAM" id="SSF53448">
    <property type="entry name" value="Nucleotide-diphospho-sugar transferases"/>
    <property type="match status" value="1"/>
</dbReference>
<dbReference type="CDD" id="cd00761">
    <property type="entry name" value="Glyco_tranf_GTA_type"/>
    <property type="match status" value="1"/>
</dbReference>
<evidence type="ECO:0000256" key="2">
    <source>
        <dbReference type="ARBA" id="ARBA00022679"/>
    </source>
</evidence>
<sequence>MDKISVIVPVFNAEKTLERCVNSIINQTYSKFEIILVDDGSLDNSLKICDKYKKQDSRIKVIHQENGGVSKTRNVGLANATGEWILFVDSDDLIDRELCKKVYDCAIENKSDIVMFGFSKFREGEEVKSDLDAGECRMLSKDEAMRLLSDPDIGNYSCNKLFKRELFKDIYYPEGRVYEDLATTYKIVDRSSKVCLLGTKLYYYYQSDDSITHTITKKHVTDEFEQRFEQYNFLIEHNYDAAKFVREELLADALQYCIYCPYEPNNSTYKNASNVILGSKNVKQIFGETYKIMYKIYLISVPLFNLVCCLLKKRLKV</sequence>
<dbReference type="Gene3D" id="3.90.550.10">
    <property type="entry name" value="Spore Coat Polysaccharide Biosynthesis Protein SpsA, Chain A"/>
    <property type="match status" value="1"/>
</dbReference>
<feature type="domain" description="Glycosyltransferase 2-like" evidence="3">
    <location>
        <begin position="5"/>
        <end position="170"/>
    </location>
</feature>
<dbReference type="InterPro" id="IPR001173">
    <property type="entry name" value="Glyco_trans_2-like"/>
</dbReference>
<evidence type="ECO:0000259" key="3">
    <source>
        <dbReference type="Pfam" id="PF00535"/>
    </source>
</evidence>
<dbReference type="RefSeq" id="WP_173744346.1">
    <property type="nucleotide sequence ID" value="NZ_JAAIPF010000048.1"/>
</dbReference>
<dbReference type="PANTHER" id="PTHR22916">
    <property type="entry name" value="GLYCOSYLTRANSFERASE"/>
    <property type="match status" value="1"/>
</dbReference>
<dbReference type="PANTHER" id="PTHR22916:SF51">
    <property type="entry name" value="GLYCOSYLTRANSFERASE EPSH-RELATED"/>
    <property type="match status" value="1"/>
</dbReference>
<dbReference type="Pfam" id="PF00535">
    <property type="entry name" value="Glycos_transf_2"/>
    <property type="match status" value="1"/>
</dbReference>
<organism evidence="4 5">
    <name type="scientific">Blautia wexlerae</name>
    <dbReference type="NCBI Taxonomy" id="418240"/>
    <lineage>
        <taxon>Bacteria</taxon>
        <taxon>Bacillati</taxon>
        <taxon>Bacillota</taxon>
        <taxon>Clostridia</taxon>
        <taxon>Lachnospirales</taxon>
        <taxon>Lachnospiraceae</taxon>
        <taxon>Blautia</taxon>
    </lineage>
</organism>
<proteinExistence type="predicted"/>
<dbReference type="InterPro" id="IPR029044">
    <property type="entry name" value="Nucleotide-diphossugar_trans"/>
</dbReference>
<gene>
    <name evidence="4" type="ORF">G4952_15440</name>
</gene>
<evidence type="ECO:0000313" key="4">
    <source>
        <dbReference type="EMBL" id="NSF75158.1"/>
    </source>
</evidence>
<accession>A0ABX2GU92</accession>
<reference evidence="4 5" key="1">
    <citation type="journal article" date="2020" name="Cell Host Microbe">
        <title>Functional and Genomic Variation between Human-Derived Isolates of Lachnospiraceae Reveals Inter- and Intra-Species Diversity.</title>
        <authorList>
            <person name="Sorbara M.T."/>
            <person name="Littmann E.R."/>
            <person name="Fontana E."/>
            <person name="Moody T.U."/>
            <person name="Kohout C.E."/>
            <person name="Gjonbalaj M."/>
            <person name="Eaton V."/>
            <person name="Seok R."/>
            <person name="Leiner I.M."/>
            <person name="Pamer E.G."/>
        </authorList>
    </citation>
    <scope>NUCLEOTIDE SEQUENCE [LARGE SCALE GENOMIC DNA]</scope>
    <source>
        <strain evidence="4 5">MSK.20.11</strain>
    </source>
</reference>
<evidence type="ECO:0000256" key="1">
    <source>
        <dbReference type="ARBA" id="ARBA00022676"/>
    </source>
</evidence>
<dbReference type="EMBL" id="JAAIPF010000048">
    <property type="protein sequence ID" value="NSF75158.1"/>
    <property type="molecule type" value="Genomic_DNA"/>
</dbReference>